<feature type="compositionally biased region" description="Basic residues" evidence="1">
    <location>
        <begin position="155"/>
        <end position="168"/>
    </location>
</feature>
<accession>H2XV11</accession>
<organism evidence="2 3">
    <name type="scientific">Ciona intestinalis</name>
    <name type="common">Transparent sea squirt</name>
    <name type="synonym">Ascidia intestinalis</name>
    <dbReference type="NCBI Taxonomy" id="7719"/>
    <lineage>
        <taxon>Eukaryota</taxon>
        <taxon>Metazoa</taxon>
        <taxon>Chordata</taxon>
        <taxon>Tunicata</taxon>
        <taxon>Ascidiacea</taxon>
        <taxon>Phlebobranchia</taxon>
        <taxon>Cionidae</taxon>
        <taxon>Ciona</taxon>
    </lineage>
</organism>
<dbReference type="OMA" id="MNNESRY"/>
<evidence type="ECO:0000313" key="3">
    <source>
        <dbReference type="Proteomes" id="UP000008144"/>
    </source>
</evidence>
<feature type="region of interest" description="Disordered" evidence="1">
    <location>
        <begin position="64"/>
        <end position="174"/>
    </location>
</feature>
<proteinExistence type="predicted"/>
<dbReference type="Proteomes" id="UP000008144">
    <property type="component" value="Chromosome 11"/>
</dbReference>
<dbReference type="EMBL" id="EAAA01000680">
    <property type="status" value="NOT_ANNOTATED_CDS"/>
    <property type="molecule type" value="Genomic_DNA"/>
</dbReference>
<dbReference type="GeneTree" id="ENSGT00660000097168"/>
<dbReference type="AlphaFoldDB" id="H2XV11"/>
<dbReference type="Ensembl" id="ENSCINT00000031418.1">
    <property type="protein sequence ID" value="ENSCINP00000033495.1"/>
    <property type="gene ID" value="ENSCING00000022810.1"/>
</dbReference>
<reference evidence="3" key="1">
    <citation type="journal article" date="2002" name="Science">
        <title>The draft genome of Ciona intestinalis: insights into chordate and vertebrate origins.</title>
        <authorList>
            <person name="Dehal P."/>
            <person name="Satou Y."/>
            <person name="Campbell R.K."/>
            <person name="Chapman J."/>
            <person name="Degnan B."/>
            <person name="De Tomaso A."/>
            <person name="Davidson B."/>
            <person name="Di Gregorio A."/>
            <person name="Gelpke M."/>
            <person name="Goodstein D.M."/>
            <person name="Harafuji N."/>
            <person name="Hastings K.E."/>
            <person name="Ho I."/>
            <person name="Hotta K."/>
            <person name="Huang W."/>
            <person name="Kawashima T."/>
            <person name="Lemaire P."/>
            <person name="Martinez D."/>
            <person name="Meinertzhagen I.A."/>
            <person name="Necula S."/>
            <person name="Nonaka M."/>
            <person name="Putnam N."/>
            <person name="Rash S."/>
            <person name="Saiga H."/>
            <person name="Satake M."/>
            <person name="Terry A."/>
            <person name="Yamada L."/>
            <person name="Wang H.G."/>
            <person name="Awazu S."/>
            <person name="Azumi K."/>
            <person name="Boore J."/>
            <person name="Branno M."/>
            <person name="Chin-Bow S."/>
            <person name="DeSantis R."/>
            <person name="Doyle S."/>
            <person name="Francino P."/>
            <person name="Keys D.N."/>
            <person name="Haga S."/>
            <person name="Hayashi H."/>
            <person name="Hino K."/>
            <person name="Imai K.S."/>
            <person name="Inaba K."/>
            <person name="Kano S."/>
            <person name="Kobayashi K."/>
            <person name="Kobayashi M."/>
            <person name="Lee B.I."/>
            <person name="Makabe K.W."/>
            <person name="Manohar C."/>
            <person name="Matassi G."/>
            <person name="Medina M."/>
            <person name="Mochizuki Y."/>
            <person name="Mount S."/>
            <person name="Morishita T."/>
            <person name="Miura S."/>
            <person name="Nakayama A."/>
            <person name="Nishizaka S."/>
            <person name="Nomoto H."/>
            <person name="Ohta F."/>
            <person name="Oishi K."/>
            <person name="Rigoutsos I."/>
            <person name="Sano M."/>
            <person name="Sasaki A."/>
            <person name="Sasakura Y."/>
            <person name="Shoguchi E."/>
            <person name="Shin-i T."/>
            <person name="Spagnuolo A."/>
            <person name="Stainier D."/>
            <person name="Suzuki M.M."/>
            <person name="Tassy O."/>
            <person name="Takatori N."/>
            <person name="Tokuoka M."/>
            <person name="Yagi K."/>
            <person name="Yoshizaki F."/>
            <person name="Wada S."/>
            <person name="Zhang C."/>
            <person name="Hyatt P.D."/>
            <person name="Larimer F."/>
            <person name="Detter C."/>
            <person name="Doggett N."/>
            <person name="Glavina T."/>
            <person name="Hawkins T."/>
            <person name="Richardson P."/>
            <person name="Lucas S."/>
            <person name="Kohara Y."/>
            <person name="Levine M."/>
            <person name="Satoh N."/>
            <person name="Rokhsar D.S."/>
        </authorList>
    </citation>
    <scope>NUCLEOTIDE SEQUENCE [LARGE SCALE GENOMIC DNA]</scope>
</reference>
<evidence type="ECO:0000256" key="1">
    <source>
        <dbReference type="SAM" id="MobiDB-lite"/>
    </source>
</evidence>
<evidence type="ECO:0000313" key="2">
    <source>
        <dbReference type="Ensembl" id="ENSCINP00000033495.1"/>
    </source>
</evidence>
<dbReference type="InParanoid" id="H2XV11"/>
<feature type="compositionally biased region" description="Basic and acidic residues" evidence="1">
    <location>
        <begin position="81"/>
        <end position="120"/>
    </location>
</feature>
<sequence length="174" mass="21156">MCFVAGIIVTVLIVFLVYRCSKCIKKYQGKERKFWGKTKKGFYSFFKGNQEVENFAMRHSRELSHNDYNPSRSHENGGWNSRDRAGDARKNGRENYEEEKRSRSSDERIYEKRRQRDRSSERRRRRRRSYSSLESHSRKNNSDVSNNSSHDNNRSHRRKRRERRRRRSYSSDSF</sequence>
<reference evidence="2" key="3">
    <citation type="submission" date="2025-08" db="UniProtKB">
        <authorList>
            <consortium name="Ensembl"/>
        </authorList>
    </citation>
    <scope>IDENTIFICATION</scope>
</reference>
<protein>
    <submittedName>
        <fullName evidence="2">Uncharacterized protein</fullName>
    </submittedName>
</protein>
<reference evidence="2" key="2">
    <citation type="journal article" date="2008" name="Genome Biol.">
        <title>Improved genome assembly and evidence-based global gene model set for the chordate Ciona intestinalis: new insight into intron and operon populations.</title>
        <authorList>
            <person name="Satou Y."/>
            <person name="Mineta K."/>
            <person name="Ogasawara M."/>
            <person name="Sasakura Y."/>
            <person name="Shoguchi E."/>
            <person name="Ueno K."/>
            <person name="Yamada L."/>
            <person name="Matsumoto J."/>
            <person name="Wasserscheid J."/>
            <person name="Dewar K."/>
            <person name="Wiley G.B."/>
            <person name="Macmil S.L."/>
            <person name="Roe B.A."/>
            <person name="Zeller R.W."/>
            <person name="Hastings K.E."/>
            <person name="Lemaire P."/>
            <person name="Lindquist E."/>
            <person name="Endo T."/>
            <person name="Hotta K."/>
            <person name="Inaba K."/>
        </authorList>
    </citation>
    <scope>NUCLEOTIDE SEQUENCE [LARGE SCALE GENOMIC DNA]</scope>
    <source>
        <strain evidence="2">wild type</strain>
    </source>
</reference>
<dbReference type="HOGENOM" id="CLU_1539458_0_0_1"/>
<keyword evidence="3" id="KW-1185">Reference proteome</keyword>
<reference evidence="2" key="4">
    <citation type="submission" date="2025-09" db="UniProtKB">
        <authorList>
            <consortium name="Ensembl"/>
        </authorList>
    </citation>
    <scope>IDENTIFICATION</scope>
</reference>
<name>H2XV11_CIOIN</name>